<evidence type="ECO:0000313" key="3">
    <source>
        <dbReference type="Proteomes" id="UP000447545"/>
    </source>
</evidence>
<comment type="caution">
    <text evidence="2">The sequence shown here is derived from an EMBL/GenBank/DDBJ whole genome shotgun (WGS) entry which is preliminary data.</text>
</comment>
<dbReference type="AlphaFoldDB" id="A0A7K1G892"/>
<feature type="domain" description="EcoEI R protein C-terminal" evidence="1">
    <location>
        <begin position="4"/>
        <end position="61"/>
    </location>
</feature>
<dbReference type="GO" id="GO:0006304">
    <property type="term" value="P:DNA modification"/>
    <property type="evidence" value="ECO:0007669"/>
    <property type="project" value="InterPro"/>
</dbReference>
<evidence type="ECO:0000313" key="2">
    <source>
        <dbReference type="EMBL" id="MTE25497.1"/>
    </source>
</evidence>
<keyword evidence="3" id="KW-1185">Reference proteome</keyword>
<sequence length="71" mass="7861">MTGNLRADQITFVRTIMSYLTKNGTIDKQMLFEPPFTDLNDQGLTGVFENDADVIKIVKIIDLINGNATVA</sequence>
<proteinExistence type="predicted"/>
<dbReference type="EMBL" id="WJYA01000002">
    <property type="protein sequence ID" value="MTE25497.1"/>
    <property type="molecule type" value="Genomic_DNA"/>
</dbReference>
<dbReference type="Pfam" id="PF08463">
    <property type="entry name" value="EcoEI_R_C"/>
    <property type="match status" value="1"/>
</dbReference>
<dbReference type="InterPro" id="IPR013670">
    <property type="entry name" value="EcoEI_R_C_dom"/>
</dbReference>
<dbReference type="GO" id="GO:0003824">
    <property type="term" value="F:catalytic activity"/>
    <property type="evidence" value="ECO:0007669"/>
    <property type="project" value="InterPro"/>
</dbReference>
<dbReference type="RefSeq" id="WP_155087343.1">
    <property type="nucleotide sequence ID" value="NZ_WJYA01000002.1"/>
</dbReference>
<gene>
    <name evidence="2" type="ORF">F1003_01015</name>
</gene>
<organism evidence="2 3">
    <name type="scientific">Winogradskyella ouciana</name>
    <dbReference type="NCBI Taxonomy" id="2608631"/>
    <lineage>
        <taxon>Bacteria</taxon>
        <taxon>Pseudomonadati</taxon>
        <taxon>Bacteroidota</taxon>
        <taxon>Flavobacteriia</taxon>
        <taxon>Flavobacteriales</taxon>
        <taxon>Flavobacteriaceae</taxon>
        <taxon>Winogradskyella</taxon>
    </lineage>
</organism>
<reference evidence="2 3" key="1">
    <citation type="submission" date="2019-11" db="EMBL/GenBank/DDBJ databases">
        <title>Winogradskyella ouciana sp. nov., isolated from the hadal seawater of the Mariana Trench.</title>
        <authorList>
            <person name="Liu R."/>
        </authorList>
    </citation>
    <scope>NUCLEOTIDE SEQUENCE [LARGE SCALE GENOMIC DNA]</scope>
    <source>
        <strain evidence="2 3">ZXX205</strain>
    </source>
</reference>
<dbReference type="GO" id="GO:0003677">
    <property type="term" value="F:DNA binding"/>
    <property type="evidence" value="ECO:0007669"/>
    <property type="project" value="InterPro"/>
</dbReference>
<accession>A0A7K1G892</accession>
<name>A0A7K1G892_9FLAO</name>
<evidence type="ECO:0000259" key="1">
    <source>
        <dbReference type="Pfam" id="PF08463"/>
    </source>
</evidence>
<dbReference type="Proteomes" id="UP000447545">
    <property type="component" value="Unassembled WGS sequence"/>
</dbReference>
<protein>
    <recommendedName>
        <fullName evidence="1">EcoEI R protein C-terminal domain-containing protein</fullName>
    </recommendedName>
</protein>